<reference evidence="4" key="1">
    <citation type="journal article" date="2018" name="Nat. Microbiol.">
        <title>Leveraging single-cell genomics to expand the fungal tree of life.</title>
        <authorList>
            <person name="Ahrendt S.R."/>
            <person name="Quandt C.A."/>
            <person name="Ciobanu D."/>
            <person name="Clum A."/>
            <person name="Salamov A."/>
            <person name="Andreopoulos B."/>
            <person name="Cheng J.F."/>
            <person name="Woyke T."/>
            <person name="Pelin A."/>
            <person name="Henrissat B."/>
            <person name="Reynolds N.K."/>
            <person name="Benny G.L."/>
            <person name="Smith M.E."/>
            <person name="James T.Y."/>
            <person name="Grigoriev I.V."/>
        </authorList>
    </citation>
    <scope>NUCLEOTIDE SEQUENCE [LARGE SCALE GENOMIC DNA]</scope>
    <source>
        <strain evidence="4">Baker2002</strain>
    </source>
</reference>
<dbReference type="Gene3D" id="1.10.245.10">
    <property type="entry name" value="SWIB/MDM2 domain"/>
    <property type="match status" value="1"/>
</dbReference>
<dbReference type="SUPFAM" id="SSF47592">
    <property type="entry name" value="SWIB/MDM2 domain"/>
    <property type="match status" value="1"/>
</dbReference>
<gene>
    <name evidence="3" type="ORF">METBISCDRAFT_21729</name>
</gene>
<dbReference type="InterPro" id="IPR003121">
    <property type="entry name" value="SWIB_MDM2_domain"/>
</dbReference>
<dbReference type="Proteomes" id="UP000268321">
    <property type="component" value="Unassembled WGS sequence"/>
</dbReference>
<dbReference type="InterPro" id="IPR019835">
    <property type="entry name" value="SWIB_domain"/>
</dbReference>
<dbReference type="OrthoDB" id="10251073at2759"/>
<feature type="compositionally biased region" description="Low complexity" evidence="1">
    <location>
        <begin position="81"/>
        <end position="92"/>
    </location>
</feature>
<evidence type="ECO:0000313" key="3">
    <source>
        <dbReference type="EMBL" id="RKP32212.1"/>
    </source>
</evidence>
<dbReference type="PANTHER" id="PTHR13844">
    <property type="entry name" value="SWI/SNF-RELATED MATRIX-ASSOCIATED ACTIN-DEPENDENT REGULATOR OF CHROMATIN SUBFAMILY D"/>
    <property type="match status" value="1"/>
</dbReference>
<feature type="region of interest" description="Disordered" evidence="1">
    <location>
        <begin position="81"/>
        <end position="103"/>
    </location>
</feature>
<name>A0A4P9ZIB9_9ASCO</name>
<organism evidence="3 4">
    <name type="scientific">Metschnikowia bicuspidata</name>
    <dbReference type="NCBI Taxonomy" id="27322"/>
    <lineage>
        <taxon>Eukaryota</taxon>
        <taxon>Fungi</taxon>
        <taxon>Dikarya</taxon>
        <taxon>Ascomycota</taxon>
        <taxon>Saccharomycotina</taxon>
        <taxon>Pichiomycetes</taxon>
        <taxon>Metschnikowiaceae</taxon>
        <taxon>Metschnikowia</taxon>
    </lineage>
</organism>
<dbReference type="Pfam" id="PF02201">
    <property type="entry name" value="SWIB"/>
    <property type="match status" value="1"/>
</dbReference>
<dbReference type="InterPro" id="IPR036885">
    <property type="entry name" value="SWIB_MDM2_dom_sf"/>
</dbReference>
<protein>
    <submittedName>
        <fullName evidence="3">SWIB-domain-containing protein</fullName>
    </submittedName>
</protein>
<feature type="domain" description="DM2" evidence="2">
    <location>
        <begin position="118"/>
        <end position="195"/>
    </location>
</feature>
<keyword evidence="4" id="KW-1185">Reference proteome</keyword>
<dbReference type="AlphaFoldDB" id="A0A4P9ZIB9"/>
<dbReference type="EMBL" id="ML004433">
    <property type="protein sequence ID" value="RKP32212.1"/>
    <property type="molecule type" value="Genomic_DNA"/>
</dbReference>
<evidence type="ECO:0000259" key="2">
    <source>
        <dbReference type="PROSITE" id="PS51925"/>
    </source>
</evidence>
<dbReference type="SMART" id="SM00151">
    <property type="entry name" value="SWIB"/>
    <property type="match status" value="1"/>
</dbReference>
<evidence type="ECO:0000313" key="4">
    <source>
        <dbReference type="Proteomes" id="UP000268321"/>
    </source>
</evidence>
<proteinExistence type="predicted"/>
<evidence type="ECO:0000256" key="1">
    <source>
        <dbReference type="SAM" id="MobiDB-lite"/>
    </source>
</evidence>
<dbReference type="PROSITE" id="PS51925">
    <property type="entry name" value="SWIB_MDM2"/>
    <property type="match status" value="1"/>
</dbReference>
<dbReference type="CDD" id="cd10567">
    <property type="entry name" value="SWIB-MDM2_like"/>
    <property type="match status" value="1"/>
</dbReference>
<sequence length="247" mass="28553">MIRQALQALYSVNLEPHQKKLNELVRDRYFKMKEKRDEEHRLLAQHMLQQQDRKLALELQRKARRAAAVAEPVTISDCAQTTAASPTTTAKTKTAKTKKKKEDFPGARTRLHDAPKIPFNAPRRLSASLLAIVGCAQMSRPQVVKTLWEYILERGLQEEADRRMIHCDRPHQRVFGRKMVNMFLMNRLLTIHIYGLDEKTGGRAEMQKILEKLRARTAPGARVARDVRILWRLKTGRLSRSGQSRSR</sequence>
<accession>A0A4P9ZIB9</accession>